<dbReference type="Proteomes" id="UP000190312">
    <property type="component" value="Unassembled WGS sequence"/>
</dbReference>
<dbReference type="SMART" id="SM00220">
    <property type="entry name" value="S_TKc"/>
    <property type="match status" value="1"/>
</dbReference>
<accession>A0A1S9DY82</accession>
<dbReference type="PRINTS" id="PR00171">
    <property type="entry name" value="SUGRTRNSPORT"/>
</dbReference>
<evidence type="ECO:0000259" key="11">
    <source>
        <dbReference type="PROSITE" id="PS50850"/>
    </source>
</evidence>
<feature type="transmembrane region" description="Helical" evidence="9">
    <location>
        <begin position="164"/>
        <end position="187"/>
    </location>
</feature>
<feature type="domain" description="Protein kinase" evidence="10">
    <location>
        <begin position="902"/>
        <end position="1232"/>
    </location>
</feature>
<dbReference type="Pfam" id="PF00023">
    <property type="entry name" value="Ank"/>
    <property type="match status" value="1"/>
</dbReference>
<evidence type="ECO:0000256" key="1">
    <source>
        <dbReference type="ARBA" id="ARBA00004141"/>
    </source>
</evidence>
<feature type="transmembrane region" description="Helical" evidence="9">
    <location>
        <begin position="459"/>
        <end position="479"/>
    </location>
</feature>
<keyword evidence="4 9" id="KW-0812">Transmembrane</keyword>
<dbReference type="InterPro" id="IPR036770">
    <property type="entry name" value="Ankyrin_rpt-contain_sf"/>
</dbReference>
<evidence type="ECO:0000313" key="13">
    <source>
        <dbReference type="Proteomes" id="UP000190312"/>
    </source>
</evidence>
<organism evidence="12 13">
    <name type="scientific">Aspergillus oryzae</name>
    <name type="common">Yellow koji mold</name>
    <dbReference type="NCBI Taxonomy" id="5062"/>
    <lineage>
        <taxon>Eukaryota</taxon>
        <taxon>Fungi</taxon>
        <taxon>Dikarya</taxon>
        <taxon>Ascomycota</taxon>
        <taxon>Pezizomycotina</taxon>
        <taxon>Eurotiomycetes</taxon>
        <taxon>Eurotiomycetidae</taxon>
        <taxon>Eurotiales</taxon>
        <taxon>Aspergillaceae</taxon>
        <taxon>Aspergillus</taxon>
        <taxon>Aspergillus subgen. Circumdati</taxon>
    </lineage>
</organism>
<feature type="transmembrane region" description="Helical" evidence="9">
    <location>
        <begin position="431"/>
        <end position="452"/>
    </location>
</feature>
<dbReference type="SUPFAM" id="SSF56112">
    <property type="entry name" value="Protein kinase-like (PK-like)"/>
    <property type="match status" value="1"/>
</dbReference>
<keyword evidence="5 9" id="KW-1133">Transmembrane helix</keyword>
<name>A0A1S9DY82_ASPOZ</name>
<feature type="transmembrane region" description="Helical" evidence="9">
    <location>
        <begin position="223"/>
        <end position="244"/>
    </location>
</feature>
<evidence type="ECO:0000256" key="6">
    <source>
        <dbReference type="ARBA" id="ARBA00023136"/>
    </source>
</evidence>
<evidence type="ECO:0000256" key="3">
    <source>
        <dbReference type="ARBA" id="ARBA00022448"/>
    </source>
</evidence>
<comment type="caution">
    <text evidence="12">The sequence shown here is derived from an EMBL/GenBank/DDBJ whole genome shotgun (WGS) entry which is preliminary data.</text>
</comment>
<keyword evidence="6 9" id="KW-0472">Membrane</keyword>
<reference evidence="12 13" key="1">
    <citation type="submission" date="2016-10" db="EMBL/GenBank/DDBJ databases">
        <title>Genome sequencing of Aspergillus oryzae BCC7051.</title>
        <authorList>
            <person name="Thammarongtham C."/>
            <person name="Vorapreeda T."/>
            <person name="Nookaew I."/>
            <person name="Srisuk T."/>
            <person name="Land M."/>
            <person name="Jeennor S."/>
            <person name="Laoteng K."/>
        </authorList>
    </citation>
    <scope>NUCLEOTIDE SEQUENCE [LARGE SCALE GENOMIC DNA]</scope>
    <source>
        <strain evidence="12 13">BCC7051</strain>
    </source>
</reference>
<dbReference type="InterPro" id="IPR036259">
    <property type="entry name" value="MFS_trans_sf"/>
</dbReference>
<dbReference type="GO" id="GO:0016020">
    <property type="term" value="C:membrane"/>
    <property type="evidence" value="ECO:0007669"/>
    <property type="project" value="UniProtKB-SubCell"/>
</dbReference>
<dbReference type="InterPro" id="IPR000719">
    <property type="entry name" value="Prot_kinase_dom"/>
</dbReference>
<comment type="subcellular location">
    <subcellularLocation>
        <location evidence="1">Membrane</location>
        <topology evidence="1">Multi-pass membrane protein</topology>
    </subcellularLocation>
</comment>
<dbReference type="Pfam" id="PF00069">
    <property type="entry name" value="Pkinase"/>
    <property type="match status" value="1"/>
</dbReference>
<dbReference type="FunFam" id="1.20.1250.20:FF:000474">
    <property type="entry name" value="Sugar transporter, putative"/>
    <property type="match status" value="1"/>
</dbReference>
<feature type="transmembrane region" description="Helical" evidence="9">
    <location>
        <begin position="534"/>
        <end position="553"/>
    </location>
</feature>
<dbReference type="InterPro" id="IPR020846">
    <property type="entry name" value="MFS_dom"/>
</dbReference>
<feature type="transmembrane region" description="Helical" evidence="9">
    <location>
        <begin position="499"/>
        <end position="522"/>
    </location>
</feature>
<dbReference type="VEuPathDB" id="FungiDB:AO090023000399"/>
<dbReference type="OrthoDB" id="5986190at2759"/>
<proteinExistence type="inferred from homology"/>
<dbReference type="Pfam" id="PF00083">
    <property type="entry name" value="Sugar_tr"/>
    <property type="match status" value="1"/>
</dbReference>
<feature type="repeat" description="ANK" evidence="7">
    <location>
        <begin position="1469"/>
        <end position="1501"/>
    </location>
</feature>
<dbReference type="InterPro" id="IPR005828">
    <property type="entry name" value="MFS_sugar_transport-like"/>
</dbReference>
<feature type="compositionally biased region" description="Basic and acidic residues" evidence="8">
    <location>
        <begin position="650"/>
        <end position="661"/>
    </location>
</feature>
<dbReference type="PROSITE" id="PS00217">
    <property type="entry name" value="SUGAR_TRANSPORT_2"/>
    <property type="match status" value="1"/>
</dbReference>
<dbReference type="InterPro" id="IPR002110">
    <property type="entry name" value="Ankyrin_rpt"/>
</dbReference>
<dbReference type="PANTHER" id="PTHR48020">
    <property type="entry name" value="PROTON MYO-INOSITOL COTRANSPORTER"/>
    <property type="match status" value="1"/>
</dbReference>
<dbReference type="PANTHER" id="PTHR48020:SF40">
    <property type="entry name" value="MAJOR FACILITATOR SUPERFAMILY (MFS) PROFILE DOMAIN-CONTAINING PROTEIN"/>
    <property type="match status" value="1"/>
</dbReference>
<evidence type="ECO:0000256" key="5">
    <source>
        <dbReference type="ARBA" id="ARBA00022989"/>
    </source>
</evidence>
<evidence type="ECO:0000313" key="12">
    <source>
        <dbReference type="EMBL" id="OOO14005.1"/>
    </source>
</evidence>
<dbReference type="InterPro" id="IPR003663">
    <property type="entry name" value="Sugar/inositol_transpt"/>
</dbReference>
<feature type="repeat" description="ANK" evidence="7">
    <location>
        <begin position="1364"/>
        <end position="1390"/>
    </location>
</feature>
<dbReference type="GO" id="GO:0015798">
    <property type="term" value="P:myo-inositol transport"/>
    <property type="evidence" value="ECO:0007669"/>
    <property type="project" value="UniProtKB-ARBA"/>
</dbReference>
<dbReference type="PROSITE" id="PS00108">
    <property type="entry name" value="PROTEIN_KINASE_ST"/>
    <property type="match status" value="1"/>
</dbReference>
<dbReference type="Pfam" id="PF12796">
    <property type="entry name" value="Ank_2"/>
    <property type="match status" value="1"/>
</dbReference>
<sequence>MRVNNSARRPRNPLLLRTPEELEDDVHKFYDRNNLKDVVDLELLVKGARIAQEPDNLYTLSLTPAEFKAIKDEKESGFWQQSKDLKVTILTTACAAITQGWQQSTINAGSEGWKHDLSPQGEDWTQSHLLLGGFIDAAPWLSGSIIGTWLSDPLQEGNYGRRPALFISAVFCAACVLGTARCVTWQQLLACRVILGIGIGAKASIAPVFAAEAAVDHLRGRLLMMWQLFDTFGVFLGFACDWIVDRQWRVLLGTASIPALILLFLVFLCPESPRFLIRRGDYTGAFVSLRQLRGTDIQAARDLYYIHSQLQVETEMFDGKRPQNWYSEEIYQKKVRETRFLKRIGKLFSHPRNQRACVAAFLVMASQQLCGINVLSFYSSRLFGKTTREKTLDTNGSQQRADVVWLNFGFGLANFLFTIPAYRYIDWRGRRLLLLISLAGMFLSLLAIGLFFRIETYTVRLALVSTFTIGFFTFFYGIGAGPVPFTFSAEVFPLAFREVGMSFSVMVNFLGLGLLVLFVPKLTDALGNYGESKLCFLFMGLNALAFVLVFLFVPSGTAKVGLEEMNEIFNTKMSVHVKEHVVSLAVRLSVARDLDATARDLTPNMSRYDDFRIAFNVEMSNEEIDAALTANGLIALHHALSSSSGYHSNDSSHRPSSEAHRRFTRRLTPTEHTTPRTIPNLRQSPELEMNEISPRQTYFHNDHPYYDVYPGPTNTIHRAENIIGESHLYPHDPLFIESPPERRPSIQRELMLRELSLALQTETHRRDRPSEKVVTRHSLALIWSESRLERFIDLVRPGFDNTWMHNIREEWLQTLSILVDIGWQDWGRFGDIFLKHRDEHGKWDRSDRMIPTYTLAILEDDSFLGSPWAEKFQASQYTFCPIDIEEGKSLTFSKEWKLPFVNDISTSIGNGAYGRVTKEIIGSGHFRSQSEHHLPGAPYSKDIAVALKQFEGRGDFHSETNNLDVLRSSLSKHDRIVPFLATVTIGNSFNILSPLADMDLDVFLREGHQRCPDFTLRDLMQEAAHLAGALAFLHQGLDSNPPGLSCCHMDLKPGNILVFHGDALDFPKVGKWKISDFGISIMSRPERTGTTVTEFVDSFTQRQRLSPPPGPYQSPDGAGHGLKSDIWSLGCILTRILALGLEGADGMMHLDQLRGTDGDGASPYENDYFHRGSPPVLNPHVQSWLSGLTSGRYNYNQEFLTRCQSLIVSMLAISHDDRPSARNVQEELHNLVEIAQPIVLRTPSINTSVGGSASVGSGSDNIRVNSRDIQPGNERLLSEVINLWNGDVNIEGIWDGNDRLLIYLIRLDYATALEVLLARHPGLDLETPDSKGDTPLKIAAAAGKRHIVEMLLNAGANIDAPSRRGGTPLMPACRHGHVSTVRLLLDRGADCSSHCEDGYTCLHYAIYSDNGANIIQLLNGKVSFNIRRSRTDETPLLSLIVRYDGTESWWDKFGRLLQGSADINMADIHRFTPLSRAVEQGHSQLAAILLSQGAKYGDRPKPRNLSSDMTKVLKNAQLQGRRESRGSSDSSNKSTRTQISLIRRFSTLGIFK</sequence>
<evidence type="ECO:0000259" key="10">
    <source>
        <dbReference type="PROSITE" id="PS50011"/>
    </source>
</evidence>
<comment type="similarity">
    <text evidence="2">Belongs to the major facilitator superfamily. Sugar transporter (TC 2.A.1.1) family.</text>
</comment>
<dbReference type="InterPro" id="IPR008271">
    <property type="entry name" value="Ser/Thr_kinase_AS"/>
</dbReference>
<dbReference type="SUPFAM" id="SSF103473">
    <property type="entry name" value="MFS general substrate transporter"/>
    <property type="match status" value="1"/>
</dbReference>
<dbReference type="SUPFAM" id="SSF48403">
    <property type="entry name" value="Ankyrin repeat"/>
    <property type="match status" value="1"/>
</dbReference>
<protein>
    <submittedName>
        <fullName evidence="12">General substrate transporter</fullName>
    </submittedName>
</protein>
<feature type="region of interest" description="Disordered" evidence="8">
    <location>
        <begin position="1515"/>
        <end position="1536"/>
    </location>
</feature>
<keyword evidence="7" id="KW-0040">ANK repeat</keyword>
<dbReference type="GO" id="GO:0022857">
    <property type="term" value="F:transmembrane transporter activity"/>
    <property type="evidence" value="ECO:0007669"/>
    <property type="project" value="InterPro"/>
</dbReference>
<evidence type="ECO:0000256" key="8">
    <source>
        <dbReference type="SAM" id="MobiDB-lite"/>
    </source>
</evidence>
<evidence type="ECO:0000256" key="7">
    <source>
        <dbReference type="PROSITE-ProRule" id="PRU00023"/>
    </source>
</evidence>
<dbReference type="GO" id="GO:0004672">
    <property type="term" value="F:protein kinase activity"/>
    <property type="evidence" value="ECO:0007669"/>
    <property type="project" value="InterPro"/>
</dbReference>
<feature type="compositionally biased region" description="Low complexity" evidence="8">
    <location>
        <begin position="1527"/>
        <end position="1536"/>
    </location>
</feature>
<dbReference type="PROSITE" id="PS50297">
    <property type="entry name" value="ANK_REP_REGION"/>
    <property type="match status" value="2"/>
</dbReference>
<evidence type="ECO:0000256" key="2">
    <source>
        <dbReference type="ARBA" id="ARBA00010992"/>
    </source>
</evidence>
<feature type="repeat" description="ANK" evidence="7">
    <location>
        <begin position="1331"/>
        <end position="1363"/>
    </location>
</feature>
<feature type="compositionally biased region" description="Polar residues" evidence="8">
    <location>
        <begin position="670"/>
        <end position="683"/>
    </location>
</feature>
<evidence type="ECO:0000256" key="9">
    <source>
        <dbReference type="SAM" id="Phobius"/>
    </source>
</evidence>
<dbReference type="InterPro" id="IPR050814">
    <property type="entry name" value="Myo-inositol_Transporter"/>
</dbReference>
<dbReference type="PROSITE" id="PS50088">
    <property type="entry name" value="ANK_REPEAT"/>
    <property type="match status" value="3"/>
</dbReference>
<dbReference type="PROSITE" id="PS50011">
    <property type="entry name" value="PROTEIN_KINASE_DOM"/>
    <property type="match status" value="1"/>
</dbReference>
<evidence type="ECO:0000256" key="4">
    <source>
        <dbReference type="ARBA" id="ARBA00022692"/>
    </source>
</evidence>
<feature type="domain" description="Major facilitator superfamily (MFS) profile" evidence="11">
    <location>
        <begin position="88"/>
        <end position="557"/>
    </location>
</feature>
<dbReference type="InterPro" id="IPR011009">
    <property type="entry name" value="Kinase-like_dom_sf"/>
</dbReference>
<dbReference type="Gene3D" id="1.25.40.20">
    <property type="entry name" value="Ankyrin repeat-containing domain"/>
    <property type="match status" value="1"/>
</dbReference>
<dbReference type="InterPro" id="IPR005829">
    <property type="entry name" value="Sugar_transporter_CS"/>
</dbReference>
<feature type="transmembrane region" description="Helical" evidence="9">
    <location>
        <begin position="193"/>
        <end position="211"/>
    </location>
</feature>
<gene>
    <name evidence="12" type="ORF">OAory_01026000</name>
</gene>
<feature type="transmembrane region" description="Helical" evidence="9">
    <location>
        <begin position="250"/>
        <end position="269"/>
    </location>
</feature>
<feature type="transmembrane region" description="Helical" evidence="9">
    <location>
        <begin position="404"/>
        <end position="425"/>
    </location>
</feature>
<dbReference type="Gene3D" id="1.10.510.10">
    <property type="entry name" value="Transferase(Phosphotransferase) domain 1"/>
    <property type="match status" value="1"/>
</dbReference>
<feature type="region of interest" description="Disordered" evidence="8">
    <location>
        <begin position="644"/>
        <end position="687"/>
    </location>
</feature>
<dbReference type="VEuPathDB" id="FungiDB:AO090023000397"/>
<dbReference type="PROSITE" id="PS50850">
    <property type="entry name" value="MFS"/>
    <property type="match status" value="1"/>
</dbReference>
<dbReference type="SMART" id="SM00248">
    <property type="entry name" value="ANK"/>
    <property type="match status" value="4"/>
</dbReference>
<dbReference type="GO" id="GO:0015791">
    <property type="term" value="P:polyol transmembrane transport"/>
    <property type="evidence" value="ECO:0007669"/>
    <property type="project" value="UniProtKB-ARBA"/>
</dbReference>
<dbReference type="Gene3D" id="1.20.1250.20">
    <property type="entry name" value="MFS general substrate transporter like domains"/>
    <property type="match status" value="1"/>
</dbReference>
<keyword evidence="3" id="KW-0813">Transport</keyword>
<dbReference type="GO" id="GO:0005524">
    <property type="term" value="F:ATP binding"/>
    <property type="evidence" value="ECO:0007669"/>
    <property type="project" value="InterPro"/>
</dbReference>
<dbReference type="EMBL" id="MKZY01000001">
    <property type="protein sequence ID" value="OOO14005.1"/>
    <property type="molecule type" value="Genomic_DNA"/>
</dbReference>
<dbReference type="eggNOG" id="KOG4177">
    <property type="taxonomic scope" value="Eukaryota"/>
</dbReference>